<proteinExistence type="predicted"/>
<feature type="transmembrane region" description="Helical" evidence="5">
    <location>
        <begin position="69"/>
        <end position="90"/>
    </location>
</feature>
<evidence type="ECO:0000259" key="6">
    <source>
        <dbReference type="Pfam" id="PF06813"/>
    </source>
</evidence>
<dbReference type="OrthoDB" id="410267at2759"/>
<comment type="caution">
    <text evidence="7">The sequence shown here is derived from an EMBL/GenBank/DDBJ whole genome shotgun (WGS) entry which is preliminary data.</text>
</comment>
<dbReference type="AlphaFoldDB" id="A0A2P5BJQ6"/>
<keyword evidence="3 5" id="KW-1133">Transmembrane helix</keyword>
<feature type="transmembrane region" description="Helical" evidence="5">
    <location>
        <begin position="169"/>
        <end position="185"/>
    </location>
</feature>
<feature type="transmembrane region" description="Helical" evidence="5">
    <location>
        <begin position="34"/>
        <end position="57"/>
    </location>
</feature>
<dbReference type="Pfam" id="PF06813">
    <property type="entry name" value="Nodulin-like"/>
    <property type="match status" value="2"/>
</dbReference>
<evidence type="ECO:0000256" key="4">
    <source>
        <dbReference type="ARBA" id="ARBA00023136"/>
    </source>
</evidence>
<feature type="transmembrane region" description="Helical" evidence="5">
    <location>
        <begin position="96"/>
        <end position="118"/>
    </location>
</feature>
<sequence>MAEAASGSGHGGVSYHKWTEFRSFGSQVLFGRWFMFYASLLIMSVAGSTYIFGLYSTDVKTTMECEQTALNLLSFSKDVGATVGILAGLLNEVMPPWVVLSAGVVLNMFGYLMIWLAVTSRISKPHLVINFPEGRGCVLGLLKCYIGISGAIVTQLYHALYGDHNSKGLILLIACLPAAVSLVFLRTIRIKKIVRRANEHDIFYKFLYVSLGLARFLMVLIIIRNKLKFSRIE</sequence>
<accession>A0A2P5BJQ6</accession>
<evidence type="ECO:0000256" key="2">
    <source>
        <dbReference type="ARBA" id="ARBA00022692"/>
    </source>
</evidence>
<dbReference type="PANTHER" id="PTHR21576:SF122">
    <property type="entry name" value="MFS TRANSPORTER"/>
    <property type="match status" value="1"/>
</dbReference>
<dbReference type="EMBL" id="JXTB01000268">
    <property type="protein sequence ID" value="PON49024.1"/>
    <property type="molecule type" value="Genomic_DNA"/>
</dbReference>
<evidence type="ECO:0000256" key="5">
    <source>
        <dbReference type="SAM" id="Phobius"/>
    </source>
</evidence>
<comment type="subcellular location">
    <subcellularLocation>
        <location evidence="1">Membrane</location>
        <topology evidence="1">Multi-pass membrane protein</topology>
    </subcellularLocation>
</comment>
<dbReference type="InterPro" id="IPR010658">
    <property type="entry name" value="Nodulin-like"/>
</dbReference>
<evidence type="ECO:0000256" key="1">
    <source>
        <dbReference type="ARBA" id="ARBA00004141"/>
    </source>
</evidence>
<keyword evidence="2 5" id="KW-0812">Transmembrane</keyword>
<keyword evidence="8" id="KW-1185">Reference proteome</keyword>
<feature type="domain" description="Nodulin-like" evidence="6">
    <location>
        <begin position="32"/>
        <end position="127"/>
    </location>
</feature>
<evidence type="ECO:0000313" key="7">
    <source>
        <dbReference type="EMBL" id="PON49024.1"/>
    </source>
</evidence>
<protein>
    <submittedName>
        <fullName evidence="7">Nodulin-like</fullName>
    </submittedName>
</protein>
<keyword evidence="4 5" id="KW-0472">Membrane</keyword>
<feature type="domain" description="Nodulin-like" evidence="6">
    <location>
        <begin position="128"/>
        <end position="231"/>
    </location>
</feature>
<evidence type="ECO:0000256" key="3">
    <source>
        <dbReference type="ARBA" id="ARBA00022989"/>
    </source>
</evidence>
<feature type="transmembrane region" description="Helical" evidence="5">
    <location>
        <begin position="206"/>
        <end position="223"/>
    </location>
</feature>
<gene>
    <name evidence="7" type="ORF">PanWU01x14_232900</name>
</gene>
<feature type="transmembrane region" description="Helical" evidence="5">
    <location>
        <begin position="138"/>
        <end position="157"/>
    </location>
</feature>
<dbReference type="GO" id="GO:0016020">
    <property type="term" value="C:membrane"/>
    <property type="evidence" value="ECO:0007669"/>
    <property type="project" value="UniProtKB-SubCell"/>
</dbReference>
<reference evidence="8" key="1">
    <citation type="submission" date="2016-06" db="EMBL/GenBank/DDBJ databases">
        <title>Parallel loss of symbiosis genes in relatives of nitrogen-fixing non-legume Parasponia.</title>
        <authorList>
            <person name="Van Velzen R."/>
            <person name="Holmer R."/>
            <person name="Bu F."/>
            <person name="Rutten L."/>
            <person name="Van Zeijl A."/>
            <person name="Liu W."/>
            <person name="Santuari L."/>
            <person name="Cao Q."/>
            <person name="Sharma T."/>
            <person name="Shen D."/>
            <person name="Roswanjaya Y."/>
            <person name="Wardhani T."/>
            <person name="Kalhor M.S."/>
            <person name="Jansen J."/>
            <person name="Van den Hoogen J."/>
            <person name="Gungor B."/>
            <person name="Hartog M."/>
            <person name="Hontelez J."/>
            <person name="Verver J."/>
            <person name="Yang W.-C."/>
            <person name="Schijlen E."/>
            <person name="Repin R."/>
            <person name="Schilthuizen M."/>
            <person name="Schranz E."/>
            <person name="Heidstra R."/>
            <person name="Miyata K."/>
            <person name="Fedorova E."/>
            <person name="Kohlen W."/>
            <person name="Bisseling T."/>
            <person name="Smit S."/>
            <person name="Geurts R."/>
        </authorList>
    </citation>
    <scope>NUCLEOTIDE SEQUENCE [LARGE SCALE GENOMIC DNA]</scope>
    <source>
        <strain evidence="8">cv. WU1-14</strain>
    </source>
</reference>
<dbReference type="STRING" id="3476.A0A2P5BJQ6"/>
<evidence type="ECO:0000313" key="8">
    <source>
        <dbReference type="Proteomes" id="UP000237105"/>
    </source>
</evidence>
<dbReference type="Proteomes" id="UP000237105">
    <property type="component" value="Unassembled WGS sequence"/>
</dbReference>
<organism evidence="7 8">
    <name type="scientific">Parasponia andersonii</name>
    <name type="common">Sponia andersonii</name>
    <dbReference type="NCBI Taxonomy" id="3476"/>
    <lineage>
        <taxon>Eukaryota</taxon>
        <taxon>Viridiplantae</taxon>
        <taxon>Streptophyta</taxon>
        <taxon>Embryophyta</taxon>
        <taxon>Tracheophyta</taxon>
        <taxon>Spermatophyta</taxon>
        <taxon>Magnoliopsida</taxon>
        <taxon>eudicotyledons</taxon>
        <taxon>Gunneridae</taxon>
        <taxon>Pentapetalae</taxon>
        <taxon>rosids</taxon>
        <taxon>fabids</taxon>
        <taxon>Rosales</taxon>
        <taxon>Cannabaceae</taxon>
        <taxon>Parasponia</taxon>
    </lineage>
</organism>
<dbReference type="PANTHER" id="PTHR21576">
    <property type="entry name" value="UNCHARACTERIZED NODULIN-LIKE PROTEIN"/>
    <property type="match status" value="1"/>
</dbReference>
<name>A0A2P5BJQ6_PARAD</name>